<feature type="compositionally biased region" description="Polar residues" evidence="1">
    <location>
        <begin position="173"/>
        <end position="182"/>
    </location>
</feature>
<dbReference type="Proteomes" id="UP000007350">
    <property type="component" value="Unassembled WGS sequence"/>
</dbReference>
<sequence>MCRHIHREGNGGPFLFRCTAGSTVAGCVHRIGHMAHSTQLTIPAMHAHTKATESMILILSLSTDSRTLRPRPHTHAHDSSGCRHSEHTTHPPAQPPHPHHQIHVQDSQKQQHKSARSNTAYTVTIVIIAVTVTRSGVAGVSQRIRETEGKEWNRRERNGAPRIQRERADNMRRGQQAQPHSSHTTRRHPRKKGTQRQQPPTMQQEKTSTTISSQLISTANRKWPKPAATTQHTRSEHTPHQPQPPVDPQPLATRHQNFLPSRPQ</sequence>
<feature type="compositionally biased region" description="Polar residues" evidence="1">
    <location>
        <begin position="195"/>
        <end position="206"/>
    </location>
</feature>
<feature type="non-terminal residue" evidence="2">
    <location>
        <position position="264"/>
    </location>
</feature>
<keyword evidence="3" id="KW-1185">Reference proteome</keyword>
<dbReference type="EMBL" id="AHKC01016000">
    <property type="protein sequence ID" value="EKF28328.1"/>
    <property type="molecule type" value="Genomic_DNA"/>
</dbReference>
<evidence type="ECO:0000313" key="2">
    <source>
        <dbReference type="EMBL" id="EKF28328.1"/>
    </source>
</evidence>
<feature type="compositionally biased region" description="Basic residues" evidence="1">
    <location>
        <begin position="183"/>
        <end position="194"/>
    </location>
</feature>
<organism evidence="2 3">
    <name type="scientific">Trypanosoma cruzi marinkellei</name>
    <dbReference type="NCBI Taxonomy" id="85056"/>
    <lineage>
        <taxon>Eukaryota</taxon>
        <taxon>Discoba</taxon>
        <taxon>Euglenozoa</taxon>
        <taxon>Kinetoplastea</taxon>
        <taxon>Metakinetoplastina</taxon>
        <taxon>Trypanosomatida</taxon>
        <taxon>Trypanosomatidae</taxon>
        <taxon>Trypanosoma</taxon>
        <taxon>Schizotrypanum</taxon>
    </lineage>
</organism>
<dbReference type="AlphaFoldDB" id="K2M055"/>
<feature type="region of interest" description="Disordered" evidence="1">
    <location>
        <begin position="66"/>
        <end position="117"/>
    </location>
</feature>
<accession>K2M055</accession>
<evidence type="ECO:0000256" key="1">
    <source>
        <dbReference type="SAM" id="MobiDB-lite"/>
    </source>
</evidence>
<proteinExistence type="predicted"/>
<feature type="compositionally biased region" description="Basic and acidic residues" evidence="1">
    <location>
        <begin position="75"/>
        <end position="89"/>
    </location>
</feature>
<protein>
    <submittedName>
        <fullName evidence="2">Uncharacterized protein</fullName>
    </submittedName>
</protein>
<dbReference type="OrthoDB" id="10526811at2759"/>
<feature type="compositionally biased region" description="Basic and acidic residues" evidence="1">
    <location>
        <begin position="148"/>
        <end position="172"/>
    </location>
</feature>
<reference evidence="2 3" key="1">
    <citation type="journal article" date="2012" name="BMC Genomics">
        <title>Comparative genomic analysis of human infective Trypanosoma cruzi lineages with the bat-restricted subspecies T. cruzi marinkellei.</title>
        <authorList>
            <person name="Franzen O."/>
            <person name="Talavera-Lopez C."/>
            <person name="Ochaya S."/>
            <person name="Butler C.E."/>
            <person name="Messenger L.A."/>
            <person name="Lewis M.D."/>
            <person name="Llewellyn M.S."/>
            <person name="Marinkelle C.J."/>
            <person name="Tyler K.M."/>
            <person name="Miles M.A."/>
            <person name="Andersson B."/>
        </authorList>
    </citation>
    <scope>NUCLEOTIDE SEQUENCE [LARGE SCALE GENOMIC DNA]</scope>
    <source>
        <strain evidence="2 3">B7</strain>
    </source>
</reference>
<name>K2M055_TRYCR</name>
<feature type="compositionally biased region" description="Polar residues" evidence="1">
    <location>
        <begin position="254"/>
        <end position="264"/>
    </location>
</feature>
<comment type="caution">
    <text evidence="2">The sequence shown here is derived from an EMBL/GenBank/DDBJ whole genome shotgun (WGS) entry which is preliminary data.</text>
</comment>
<feature type="region of interest" description="Disordered" evidence="1">
    <location>
        <begin position="148"/>
        <end position="264"/>
    </location>
</feature>
<feature type="compositionally biased region" description="Low complexity" evidence="1">
    <location>
        <begin position="207"/>
        <end position="218"/>
    </location>
</feature>
<evidence type="ECO:0000313" key="3">
    <source>
        <dbReference type="Proteomes" id="UP000007350"/>
    </source>
</evidence>
<gene>
    <name evidence="2" type="ORF">MOQ_007927</name>
</gene>